<dbReference type="GO" id="GO:0004519">
    <property type="term" value="F:endonuclease activity"/>
    <property type="evidence" value="ECO:0007669"/>
    <property type="project" value="UniProtKB-KW"/>
</dbReference>
<evidence type="ECO:0000256" key="2">
    <source>
        <dbReference type="ARBA" id="ARBA00022695"/>
    </source>
</evidence>
<evidence type="ECO:0000313" key="9">
    <source>
        <dbReference type="Proteomes" id="UP000887013"/>
    </source>
</evidence>
<organism evidence="8 9">
    <name type="scientific">Nephila pilipes</name>
    <name type="common">Giant wood spider</name>
    <name type="synonym">Nephila maculata</name>
    <dbReference type="NCBI Taxonomy" id="299642"/>
    <lineage>
        <taxon>Eukaryota</taxon>
        <taxon>Metazoa</taxon>
        <taxon>Ecdysozoa</taxon>
        <taxon>Arthropoda</taxon>
        <taxon>Chelicerata</taxon>
        <taxon>Arachnida</taxon>
        <taxon>Araneae</taxon>
        <taxon>Araneomorphae</taxon>
        <taxon>Entelegynae</taxon>
        <taxon>Araneoidea</taxon>
        <taxon>Nephilidae</taxon>
        <taxon>Nephila</taxon>
    </lineage>
</organism>
<reference evidence="8" key="1">
    <citation type="submission" date="2020-08" db="EMBL/GenBank/DDBJ databases">
        <title>Multicomponent nature underlies the extraordinary mechanical properties of spider dragline silk.</title>
        <authorList>
            <person name="Kono N."/>
            <person name="Nakamura H."/>
            <person name="Mori M."/>
            <person name="Yoshida Y."/>
            <person name="Ohtoshi R."/>
            <person name="Malay A.D."/>
            <person name="Moran D.A.P."/>
            <person name="Tomita M."/>
            <person name="Numata K."/>
            <person name="Arakawa K."/>
        </authorList>
    </citation>
    <scope>NUCLEOTIDE SEQUENCE</scope>
</reference>
<dbReference type="InterPro" id="IPR043502">
    <property type="entry name" value="DNA/RNA_pol_sf"/>
</dbReference>
<evidence type="ECO:0000259" key="7">
    <source>
        <dbReference type="Pfam" id="PF17917"/>
    </source>
</evidence>
<dbReference type="Proteomes" id="UP000887013">
    <property type="component" value="Unassembled WGS sequence"/>
</dbReference>
<dbReference type="AlphaFoldDB" id="A0A8X6TZP0"/>
<evidence type="ECO:0000256" key="3">
    <source>
        <dbReference type="ARBA" id="ARBA00022722"/>
    </source>
</evidence>
<keyword evidence="9" id="KW-1185">Reference proteome</keyword>
<keyword evidence="4" id="KW-0255">Endonuclease</keyword>
<dbReference type="Pfam" id="PF17917">
    <property type="entry name" value="RT_RNaseH"/>
    <property type="match status" value="1"/>
</dbReference>
<dbReference type="SUPFAM" id="SSF56672">
    <property type="entry name" value="DNA/RNA polymerases"/>
    <property type="match status" value="1"/>
</dbReference>
<evidence type="ECO:0000256" key="6">
    <source>
        <dbReference type="ARBA" id="ARBA00022918"/>
    </source>
</evidence>
<dbReference type="EMBL" id="BMAW01117359">
    <property type="protein sequence ID" value="GFT74819.1"/>
    <property type="molecule type" value="Genomic_DNA"/>
</dbReference>
<sequence>MYDTELLAICLAIKHFCHQLEGHNFIKFTDHRPFTIAFNKISALCSLRQLGHLDFISQFSTYIRHVSGSDNSVADVLSRINVINHSTTDLQHLAYSQTKDE</sequence>
<evidence type="ECO:0000256" key="4">
    <source>
        <dbReference type="ARBA" id="ARBA00022759"/>
    </source>
</evidence>
<evidence type="ECO:0000256" key="1">
    <source>
        <dbReference type="ARBA" id="ARBA00022679"/>
    </source>
</evidence>
<feature type="domain" description="Reverse transcriptase RNase H-like" evidence="7">
    <location>
        <begin position="2"/>
        <end position="40"/>
    </location>
</feature>
<keyword evidence="2" id="KW-0548">Nucleotidyltransferase</keyword>
<dbReference type="PANTHER" id="PTHR37984:SF5">
    <property type="entry name" value="PROTEIN NYNRIN-LIKE"/>
    <property type="match status" value="1"/>
</dbReference>
<dbReference type="InterPro" id="IPR050951">
    <property type="entry name" value="Retrovirus_Pol_polyprotein"/>
</dbReference>
<gene>
    <name evidence="8" type="primary">pol_2433</name>
    <name evidence="8" type="ORF">NPIL_143201</name>
</gene>
<comment type="caution">
    <text evidence="8">The sequence shown here is derived from an EMBL/GenBank/DDBJ whole genome shotgun (WGS) entry which is preliminary data.</text>
</comment>
<keyword evidence="1" id="KW-0808">Transferase</keyword>
<evidence type="ECO:0000256" key="5">
    <source>
        <dbReference type="ARBA" id="ARBA00022801"/>
    </source>
</evidence>
<dbReference type="InterPro" id="IPR041373">
    <property type="entry name" value="RT_RNaseH"/>
</dbReference>
<keyword evidence="6" id="KW-0695">RNA-directed DNA polymerase</keyword>
<name>A0A8X6TZP0_NEPPI</name>
<keyword evidence="3" id="KW-0540">Nuclease</keyword>
<dbReference type="GO" id="GO:0003964">
    <property type="term" value="F:RNA-directed DNA polymerase activity"/>
    <property type="evidence" value="ECO:0007669"/>
    <property type="project" value="UniProtKB-KW"/>
</dbReference>
<evidence type="ECO:0000313" key="8">
    <source>
        <dbReference type="EMBL" id="GFT74819.1"/>
    </source>
</evidence>
<protein>
    <submittedName>
        <fullName evidence="8">Retrovirus-related Pol polyprotein from transposon 17.6</fullName>
    </submittedName>
</protein>
<dbReference type="OrthoDB" id="6432186at2759"/>
<dbReference type="PANTHER" id="PTHR37984">
    <property type="entry name" value="PROTEIN CBG26694"/>
    <property type="match status" value="1"/>
</dbReference>
<dbReference type="GO" id="GO:0016787">
    <property type="term" value="F:hydrolase activity"/>
    <property type="evidence" value="ECO:0007669"/>
    <property type="project" value="UniProtKB-KW"/>
</dbReference>
<proteinExistence type="predicted"/>
<keyword evidence="5" id="KW-0378">Hydrolase</keyword>
<accession>A0A8X6TZP0</accession>